<dbReference type="RefSeq" id="WP_126983752.1">
    <property type="nucleotide sequence ID" value="NZ_CP034670.1"/>
</dbReference>
<feature type="transmembrane region" description="Helical" evidence="1">
    <location>
        <begin position="137"/>
        <end position="157"/>
    </location>
</feature>
<feature type="transmembrane region" description="Helical" evidence="1">
    <location>
        <begin position="169"/>
        <end position="186"/>
    </location>
</feature>
<feature type="transmembrane region" description="Helical" evidence="1">
    <location>
        <begin position="108"/>
        <end position="125"/>
    </location>
</feature>
<dbReference type="OrthoDB" id="9153680at2"/>
<feature type="transmembrane region" description="Helical" evidence="1">
    <location>
        <begin position="75"/>
        <end position="96"/>
    </location>
</feature>
<dbReference type="AlphaFoldDB" id="A0A3S9SL62"/>
<dbReference type="Proteomes" id="UP000282435">
    <property type="component" value="Chromosome"/>
</dbReference>
<organism evidence="2 3">
    <name type="scientific">Eikenella corrodens</name>
    <dbReference type="NCBI Taxonomy" id="539"/>
    <lineage>
        <taxon>Bacteria</taxon>
        <taxon>Pseudomonadati</taxon>
        <taxon>Pseudomonadota</taxon>
        <taxon>Betaproteobacteria</taxon>
        <taxon>Neisseriales</taxon>
        <taxon>Neisseriaceae</taxon>
        <taxon>Eikenella</taxon>
    </lineage>
</organism>
<proteinExistence type="predicted"/>
<sequence length="526" mass="60011">MHFNHFLGNHMVRVRIHKKPVKKTMSVEELRHARPLCYVSAVLLVLSIFMPGFFISGETDPEWYGLMILMVSPLAWMNGISGLAVYANFVYVWVWLRLLSGVRVKESVFLMVGLALCTFTLREVMIDENGGTRNVVAWGWGAIVWGAAMVLLAGASWDKRRYRSVFHTLLPYITIFTLITVSLLLLREYQWRSANSDERKHYLPQATAFVEITPIGVPIMPLGAAFGMFTPSGVPYLPPPEKLPLPSGTIVELAADVQFDRSDNEPEIHIAGVERTGYTPNRFIYRGYLFHERYELLSIAPSRGRRGNFVYGIRPSRQGEPGEIIQYIADRKQNRNIWYAPAIVRKRRLYPNFTSEIPGLLNELRPEKPFTLPKPLEFDGKARCVRQAYSLPFGLNPEQVTQFDNIVLTNTNLSLRPRFNDVAAFCSGDYALAVKAAHGKDREIFYAVLLRRGSGEILASYYGWVEGEEWKDLPEQWFSPSESGHIEQISLSDGGMIIRSDRGVFRFSRDNEESAGWWTLKWEGKM</sequence>
<reference evidence="2 3" key="1">
    <citation type="submission" date="2018-12" db="EMBL/GenBank/DDBJ databases">
        <title>Genome sequencing of Eikenella corrodens KCOM 3110 (= JS217).</title>
        <authorList>
            <person name="Koo J.-K."/>
            <person name="Park S.-N."/>
            <person name="Lim Y.K."/>
        </authorList>
    </citation>
    <scope>NUCLEOTIDE SEQUENCE [LARGE SCALE GENOMIC DNA]</scope>
    <source>
        <strain evidence="2 3">KCOM 3110</strain>
    </source>
</reference>
<keyword evidence="1" id="KW-0812">Transmembrane</keyword>
<feature type="transmembrane region" description="Helical" evidence="1">
    <location>
        <begin position="35"/>
        <end position="55"/>
    </location>
</feature>
<protein>
    <submittedName>
        <fullName evidence="2">Uncharacterized protein</fullName>
    </submittedName>
</protein>
<evidence type="ECO:0000313" key="2">
    <source>
        <dbReference type="EMBL" id="AZR60281.1"/>
    </source>
</evidence>
<evidence type="ECO:0000313" key="3">
    <source>
        <dbReference type="Proteomes" id="UP000282435"/>
    </source>
</evidence>
<name>A0A3S9SL62_EIKCO</name>
<accession>A0A3S9SL62</accession>
<keyword evidence="1" id="KW-1133">Transmembrane helix</keyword>
<keyword evidence="1" id="KW-0472">Membrane</keyword>
<dbReference type="EMBL" id="CP034670">
    <property type="protein sequence ID" value="AZR60281.1"/>
    <property type="molecule type" value="Genomic_DNA"/>
</dbReference>
<gene>
    <name evidence="2" type="ORF">ELB75_09795</name>
</gene>
<evidence type="ECO:0000256" key="1">
    <source>
        <dbReference type="SAM" id="Phobius"/>
    </source>
</evidence>